<accession>A0A9P6B9G7</accession>
<dbReference type="AlphaFoldDB" id="A0A9P6B9G7"/>
<protein>
    <submittedName>
        <fullName evidence="2">Uncharacterized protein</fullName>
    </submittedName>
</protein>
<dbReference type="EMBL" id="MU128914">
    <property type="protein sequence ID" value="KAF9520010.1"/>
    <property type="molecule type" value="Genomic_DNA"/>
</dbReference>
<dbReference type="Proteomes" id="UP000886523">
    <property type="component" value="Unassembled WGS sequence"/>
</dbReference>
<comment type="caution">
    <text evidence="2">The sequence shown here is derived from an EMBL/GenBank/DDBJ whole genome shotgun (WGS) entry which is preliminary data.</text>
</comment>
<sequence length="165" mass="18537">MSLIWMSFKFNGDCRFPRTLRPLPQAPETNTETSKAVEPSERLGKTGRAGLLTSRVIEPSCLYSQHSSDHVCSCRCSPQSRFLHVLDQLLIISTYPFVDFLKYILATEFGSSRLLALQPATTNQNCVFIPPFLPPSCENVYTELPGPLPFDMNSLTIILMFDICV</sequence>
<evidence type="ECO:0000256" key="1">
    <source>
        <dbReference type="SAM" id="MobiDB-lite"/>
    </source>
</evidence>
<feature type="region of interest" description="Disordered" evidence="1">
    <location>
        <begin position="21"/>
        <end position="43"/>
    </location>
</feature>
<evidence type="ECO:0000313" key="3">
    <source>
        <dbReference type="Proteomes" id="UP000886523"/>
    </source>
</evidence>
<evidence type="ECO:0000313" key="2">
    <source>
        <dbReference type="EMBL" id="KAF9520010.1"/>
    </source>
</evidence>
<name>A0A9P6B9G7_9AGAM</name>
<proteinExistence type="predicted"/>
<reference evidence="2" key="1">
    <citation type="journal article" date="2020" name="Nat. Commun.">
        <title>Large-scale genome sequencing of mycorrhizal fungi provides insights into the early evolution of symbiotic traits.</title>
        <authorList>
            <person name="Miyauchi S."/>
            <person name="Kiss E."/>
            <person name="Kuo A."/>
            <person name="Drula E."/>
            <person name="Kohler A."/>
            <person name="Sanchez-Garcia M."/>
            <person name="Morin E."/>
            <person name="Andreopoulos B."/>
            <person name="Barry K.W."/>
            <person name="Bonito G."/>
            <person name="Buee M."/>
            <person name="Carver A."/>
            <person name="Chen C."/>
            <person name="Cichocki N."/>
            <person name="Clum A."/>
            <person name="Culley D."/>
            <person name="Crous P.W."/>
            <person name="Fauchery L."/>
            <person name="Girlanda M."/>
            <person name="Hayes R.D."/>
            <person name="Keri Z."/>
            <person name="LaButti K."/>
            <person name="Lipzen A."/>
            <person name="Lombard V."/>
            <person name="Magnuson J."/>
            <person name="Maillard F."/>
            <person name="Murat C."/>
            <person name="Nolan M."/>
            <person name="Ohm R.A."/>
            <person name="Pangilinan J."/>
            <person name="Pereira M.F."/>
            <person name="Perotto S."/>
            <person name="Peter M."/>
            <person name="Pfister S."/>
            <person name="Riley R."/>
            <person name="Sitrit Y."/>
            <person name="Stielow J.B."/>
            <person name="Szollosi G."/>
            <person name="Zifcakova L."/>
            <person name="Stursova M."/>
            <person name="Spatafora J.W."/>
            <person name="Tedersoo L."/>
            <person name="Vaario L.M."/>
            <person name="Yamada A."/>
            <person name="Yan M."/>
            <person name="Wang P."/>
            <person name="Xu J."/>
            <person name="Bruns T."/>
            <person name="Baldrian P."/>
            <person name="Vilgalys R."/>
            <person name="Dunand C."/>
            <person name="Henrissat B."/>
            <person name="Grigoriev I.V."/>
            <person name="Hibbett D."/>
            <person name="Nagy L.G."/>
            <person name="Martin F.M."/>
        </authorList>
    </citation>
    <scope>NUCLEOTIDE SEQUENCE</scope>
    <source>
        <strain evidence="2">UP504</strain>
    </source>
</reference>
<keyword evidence="3" id="KW-1185">Reference proteome</keyword>
<gene>
    <name evidence="2" type="ORF">BS47DRAFT_919408</name>
</gene>
<organism evidence="2 3">
    <name type="scientific">Hydnum rufescens UP504</name>
    <dbReference type="NCBI Taxonomy" id="1448309"/>
    <lineage>
        <taxon>Eukaryota</taxon>
        <taxon>Fungi</taxon>
        <taxon>Dikarya</taxon>
        <taxon>Basidiomycota</taxon>
        <taxon>Agaricomycotina</taxon>
        <taxon>Agaricomycetes</taxon>
        <taxon>Cantharellales</taxon>
        <taxon>Hydnaceae</taxon>
        <taxon>Hydnum</taxon>
    </lineage>
</organism>